<dbReference type="GO" id="GO:0005975">
    <property type="term" value="P:carbohydrate metabolic process"/>
    <property type="evidence" value="ECO:0007669"/>
    <property type="project" value="InterPro"/>
</dbReference>
<proteinExistence type="predicted"/>
<dbReference type="AlphaFoldDB" id="A0A449BF86"/>
<gene>
    <name evidence="5" type="ORF">NCTC10138_01501</name>
</gene>
<organism evidence="5 6">
    <name type="scientific">Haploplasma axanthum</name>
    <name type="common">Acholeplasma axanthum</name>
    <dbReference type="NCBI Taxonomy" id="29552"/>
    <lineage>
        <taxon>Bacteria</taxon>
        <taxon>Bacillati</taxon>
        <taxon>Mycoplasmatota</taxon>
        <taxon>Mollicutes</taxon>
        <taxon>Acholeplasmatales</taxon>
        <taxon>Acholeplasmataceae</taxon>
        <taxon>Haploplasma</taxon>
    </lineage>
</organism>
<feature type="domain" description="Glycosyl hydrolase 94 catalytic" evidence="4">
    <location>
        <begin position="308"/>
        <end position="733"/>
    </location>
</feature>
<dbReference type="SUPFAM" id="SSF74650">
    <property type="entry name" value="Galactose mutarotase-like"/>
    <property type="match status" value="1"/>
</dbReference>
<dbReference type="GO" id="GO:0016757">
    <property type="term" value="F:glycosyltransferase activity"/>
    <property type="evidence" value="ECO:0007669"/>
    <property type="project" value="UniProtKB-KW"/>
</dbReference>
<sequence length="806" mass="92632">MKYGQFDDKRKEYVIKEPLTPVPWINYLGNNGYYGLISNTGGGYTFYQDAKLRRLTRYRYNNVPTDFGGRYYYINDGEVTWNPGYLPLKMKLDKYETRHGLGYTIITGEKNGIEVSITYFIPLNDKVEIHVVKVKNKTKKERNIKLFGLVEWALWNAEDDQTNFQRNLNIGEVEVEENTVYHKTEYRERRNHFAYYNVNKEIKGFDTSREAFLGSNYNTWRDAEVIETLKSKNSLASGGSPIASLEVEIGLKPNEEKTLVYQLGYYENKEEEKFESLNVINKREVKKEISKYQDIINVEKAFEELKTFWNETLSKYQINSNNEKFDRMINIWNQYQCMTTFNMSRSASYYESGTGRGMGFRDSCQDILGFVHMIPERSRERIIDLASIQMKDGSTYHQYQPLTKKGNANIGSGFNDDPLWLVAAVSAYIKETNDYTILEEMVPYNNEVGSEEPLFNHLYASIHYTINNKGPHGLPLIGRADWNDCLNLNCFSKNPGESFQTTGNIDSDAESVFIAGMFVKYATEYVEICERTGKHEEASLVKKEIDLMSKAVINHGWDGEWYLRAYDAFGNKVGSNESEEGKIFIEPQGFCTMAEIGGIEYGKKALASVDKYLKNEYGAELLYPAYTKYHLELGEITSYPPGNKENGSVFCHNNPWVVIGYTTIRDGEKAFDLYKRNAPAFIEDKSEIHRTEPYVYSQTIAGRAAKNYGEAKNSWLTGTASWTFVAASAHIVGVRAHYDGLEIDPVLPSEIDNVRVYRRFRDKDFEIQVIKDEKKKGITIVNGKEISGNIVEVIDNVETYDVISYI</sequence>
<dbReference type="InterPro" id="IPR012341">
    <property type="entry name" value="6hp_glycosidase-like_sf"/>
</dbReference>
<dbReference type="SUPFAM" id="SSF48208">
    <property type="entry name" value="Six-hairpin glycosidases"/>
    <property type="match status" value="1"/>
</dbReference>
<evidence type="ECO:0000256" key="2">
    <source>
        <dbReference type="ARBA" id="ARBA00022679"/>
    </source>
</evidence>
<evidence type="ECO:0000313" key="6">
    <source>
        <dbReference type="Proteomes" id="UP000289841"/>
    </source>
</evidence>
<dbReference type="InterPro" id="IPR052047">
    <property type="entry name" value="GH94_Enzymes"/>
</dbReference>
<dbReference type="Gene3D" id="2.60.420.10">
    <property type="entry name" value="Maltose phosphorylase, domain 3"/>
    <property type="match status" value="1"/>
</dbReference>
<dbReference type="Gene3D" id="1.50.10.10">
    <property type="match status" value="1"/>
</dbReference>
<dbReference type="Gene3D" id="2.70.98.40">
    <property type="entry name" value="Glycoside hydrolase, family 65, N-terminal domain"/>
    <property type="match status" value="1"/>
</dbReference>
<feature type="domain" description="Glycosyl hydrolase 94 supersandwich" evidence="3">
    <location>
        <begin position="11"/>
        <end position="278"/>
    </location>
</feature>
<dbReference type="InterPro" id="IPR033432">
    <property type="entry name" value="GH94_catalytic"/>
</dbReference>
<dbReference type="PANTHER" id="PTHR37469:SF2">
    <property type="entry name" value="CELLOBIONIC ACID PHOSPHORYLASE"/>
    <property type="match status" value="1"/>
</dbReference>
<dbReference type="OrthoDB" id="9769991at2"/>
<dbReference type="InterPro" id="IPR037018">
    <property type="entry name" value="GH65_N"/>
</dbReference>
<dbReference type="KEGG" id="aaxa:NCTC10138_01501"/>
<dbReference type="Pfam" id="PF06165">
    <property type="entry name" value="GH94_b-supersand"/>
    <property type="match status" value="1"/>
</dbReference>
<evidence type="ECO:0000259" key="3">
    <source>
        <dbReference type="Pfam" id="PF06165"/>
    </source>
</evidence>
<reference evidence="5 6" key="1">
    <citation type="submission" date="2019-01" db="EMBL/GenBank/DDBJ databases">
        <authorList>
            <consortium name="Pathogen Informatics"/>
        </authorList>
    </citation>
    <scope>NUCLEOTIDE SEQUENCE [LARGE SCALE GENOMIC DNA]</scope>
    <source>
        <strain evidence="5 6">NCTC10138</strain>
    </source>
</reference>
<keyword evidence="6" id="KW-1185">Reference proteome</keyword>
<dbReference type="SMART" id="SM01068">
    <property type="entry name" value="CBM_X"/>
    <property type="match status" value="1"/>
</dbReference>
<accession>A0A449BF86</accession>
<dbReference type="PANTHER" id="PTHR37469">
    <property type="entry name" value="CELLOBIONIC ACID PHOSPHORYLASE-RELATED"/>
    <property type="match status" value="1"/>
</dbReference>
<evidence type="ECO:0000256" key="1">
    <source>
        <dbReference type="ARBA" id="ARBA00022676"/>
    </source>
</evidence>
<keyword evidence="1" id="KW-0328">Glycosyltransferase</keyword>
<name>A0A449BF86_HAPAX</name>
<dbReference type="Pfam" id="PF17167">
    <property type="entry name" value="Glyco_hydro_94"/>
    <property type="match status" value="1"/>
</dbReference>
<keyword evidence="2" id="KW-0808">Transferase</keyword>
<evidence type="ECO:0000259" key="4">
    <source>
        <dbReference type="Pfam" id="PF17167"/>
    </source>
</evidence>
<dbReference type="InterPro" id="IPR008928">
    <property type="entry name" value="6-hairpin_glycosidase_sf"/>
</dbReference>
<dbReference type="InterPro" id="IPR010383">
    <property type="entry name" value="Glyco_hydrolase_94_b-supersand"/>
</dbReference>
<dbReference type="Proteomes" id="UP000289841">
    <property type="component" value="Chromosome"/>
</dbReference>
<evidence type="ECO:0000313" key="5">
    <source>
        <dbReference type="EMBL" id="VEU81109.1"/>
    </source>
</evidence>
<dbReference type="InterPro" id="IPR011013">
    <property type="entry name" value="Gal_mutarotase_sf_dom"/>
</dbReference>
<protein>
    <submittedName>
        <fullName evidence="5">Cellobiose phosphorylase</fullName>
    </submittedName>
</protein>
<dbReference type="GO" id="GO:0030246">
    <property type="term" value="F:carbohydrate binding"/>
    <property type="evidence" value="ECO:0007669"/>
    <property type="project" value="InterPro"/>
</dbReference>
<dbReference type="RefSeq" id="WP_129747563.1">
    <property type="nucleotide sequence ID" value="NZ_LR215048.1"/>
</dbReference>
<dbReference type="EMBL" id="LR215048">
    <property type="protein sequence ID" value="VEU81109.1"/>
    <property type="molecule type" value="Genomic_DNA"/>
</dbReference>
<dbReference type="Gene3D" id="1.20.890.20">
    <property type="entry name" value="mpn423 like domain"/>
    <property type="match status" value="1"/>
</dbReference>